<evidence type="ECO:0000313" key="1">
    <source>
        <dbReference type="EMBL" id="HIZ31622.1"/>
    </source>
</evidence>
<protein>
    <submittedName>
        <fullName evidence="1">3-isopropylmalate dehydrogenase</fullName>
    </submittedName>
</protein>
<reference evidence="1" key="2">
    <citation type="submission" date="2021-04" db="EMBL/GenBank/DDBJ databases">
        <authorList>
            <person name="Gilroy R."/>
        </authorList>
    </citation>
    <scope>NUCLEOTIDE SEQUENCE</scope>
    <source>
        <strain evidence="1">ChiGjej4B4-18154</strain>
    </source>
</reference>
<comment type="caution">
    <text evidence="1">The sequence shown here is derived from an EMBL/GenBank/DDBJ whole genome shotgun (WGS) entry which is preliminary data.</text>
</comment>
<reference evidence="1" key="1">
    <citation type="journal article" date="2021" name="PeerJ">
        <title>Extensive microbial diversity within the chicken gut microbiome revealed by metagenomics and culture.</title>
        <authorList>
            <person name="Gilroy R."/>
            <person name="Ravi A."/>
            <person name="Getino M."/>
            <person name="Pursley I."/>
            <person name="Horton D.L."/>
            <person name="Alikhan N.F."/>
            <person name="Baker D."/>
            <person name="Gharbi K."/>
            <person name="Hall N."/>
            <person name="Watson M."/>
            <person name="Adriaenssens E.M."/>
            <person name="Foster-Nyarko E."/>
            <person name="Jarju S."/>
            <person name="Secka A."/>
            <person name="Antonio M."/>
            <person name="Oren A."/>
            <person name="Chaudhuri R.R."/>
            <person name="La Ragione R."/>
            <person name="Hildebrand F."/>
            <person name="Pallen M.J."/>
        </authorList>
    </citation>
    <scope>NUCLEOTIDE SEQUENCE</scope>
    <source>
        <strain evidence="1">ChiGjej4B4-18154</strain>
    </source>
</reference>
<evidence type="ECO:0000313" key="2">
    <source>
        <dbReference type="Proteomes" id="UP000824035"/>
    </source>
</evidence>
<accession>A0A9D2E6A0</accession>
<name>A0A9D2E6A0_9FIRM</name>
<sequence length="44" mass="4880">MEQAIKTVKVVSEKFGHELECNYGICGANAIDKVGDPYPEETHE</sequence>
<organism evidence="1 2">
    <name type="scientific">Candidatus Allofournierella merdipullorum</name>
    <dbReference type="NCBI Taxonomy" id="2838595"/>
    <lineage>
        <taxon>Bacteria</taxon>
        <taxon>Bacillati</taxon>
        <taxon>Bacillota</taxon>
        <taxon>Clostridia</taxon>
        <taxon>Eubacteriales</taxon>
        <taxon>Oscillospiraceae</taxon>
        <taxon>Allofournierella</taxon>
    </lineage>
</organism>
<dbReference type="Proteomes" id="UP000824035">
    <property type="component" value="Unassembled WGS sequence"/>
</dbReference>
<feature type="non-terminal residue" evidence="1">
    <location>
        <position position="44"/>
    </location>
</feature>
<gene>
    <name evidence="1" type="ORF">H9813_10400</name>
</gene>
<dbReference type="AlphaFoldDB" id="A0A9D2E6A0"/>
<proteinExistence type="predicted"/>
<dbReference type="EMBL" id="DXBV01000107">
    <property type="protein sequence ID" value="HIZ31622.1"/>
    <property type="molecule type" value="Genomic_DNA"/>
</dbReference>